<protein>
    <recommendedName>
        <fullName evidence="6">MYND-type domain-containing protein</fullName>
    </recommendedName>
</protein>
<keyword evidence="8" id="KW-1185">Reference proteome</keyword>
<keyword evidence="1" id="KW-0479">Metal-binding</keyword>
<dbReference type="PROSITE" id="PS50865">
    <property type="entry name" value="ZF_MYND_2"/>
    <property type="match status" value="1"/>
</dbReference>
<dbReference type="PANTHER" id="PTHR21517:SF3">
    <property type="entry name" value="APICAL JUNCTION COMPONENT 1 HOMOLOG"/>
    <property type="match status" value="1"/>
</dbReference>
<dbReference type="InterPro" id="IPR038825">
    <property type="entry name" value="Apical_junction"/>
</dbReference>
<name>A0ABD6ESE4_9BILA</name>
<feature type="compositionally biased region" description="Basic and acidic residues" evidence="5">
    <location>
        <begin position="171"/>
        <end position="185"/>
    </location>
</feature>
<feature type="compositionally biased region" description="Low complexity" evidence="5">
    <location>
        <begin position="103"/>
        <end position="115"/>
    </location>
</feature>
<evidence type="ECO:0000256" key="5">
    <source>
        <dbReference type="SAM" id="MobiDB-lite"/>
    </source>
</evidence>
<dbReference type="Proteomes" id="UP001608902">
    <property type="component" value="Unassembled WGS sequence"/>
</dbReference>
<evidence type="ECO:0000313" key="7">
    <source>
        <dbReference type="EMBL" id="MFH4979948.1"/>
    </source>
</evidence>
<feature type="domain" description="MYND-type" evidence="6">
    <location>
        <begin position="304"/>
        <end position="347"/>
    </location>
</feature>
<dbReference type="AlphaFoldDB" id="A0ABD6ESE4"/>
<feature type="region of interest" description="Disordered" evidence="5">
    <location>
        <begin position="95"/>
        <end position="115"/>
    </location>
</feature>
<dbReference type="InterPro" id="IPR002893">
    <property type="entry name" value="Znf_MYND"/>
</dbReference>
<organism evidence="7 8">
    <name type="scientific">Gnathostoma spinigerum</name>
    <dbReference type="NCBI Taxonomy" id="75299"/>
    <lineage>
        <taxon>Eukaryota</taxon>
        <taxon>Metazoa</taxon>
        <taxon>Ecdysozoa</taxon>
        <taxon>Nematoda</taxon>
        <taxon>Chromadorea</taxon>
        <taxon>Rhabditida</taxon>
        <taxon>Spirurina</taxon>
        <taxon>Gnathostomatomorpha</taxon>
        <taxon>Gnathostomatoidea</taxon>
        <taxon>Gnathostomatidae</taxon>
        <taxon>Gnathostoma</taxon>
    </lineage>
</organism>
<feature type="region of interest" description="Disordered" evidence="5">
    <location>
        <begin position="42"/>
        <end position="75"/>
    </location>
</feature>
<reference evidence="7 8" key="1">
    <citation type="submission" date="2024-08" db="EMBL/GenBank/DDBJ databases">
        <title>Gnathostoma spinigerum genome.</title>
        <authorList>
            <person name="Gonzalez-Bertolin B."/>
            <person name="Monzon S."/>
            <person name="Zaballos A."/>
            <person name="Jimenez P."/>
            <person name="Dekumyoy P."/>
            <person name="Varona S."/>
            <person name="Cuesta I."/>
            <person name="Sumanam S."/>
            <person name="Adisakwattana P."/>
            <person name="Gasser R.B."/>
            <person name="Hernandez-Gonzalez A."/>
            <person name="Young N.D."/>
            <person name="Perteguer M.J."/>
        </authorList>
    </citation>
    <scope>NUCLEOTIDE SEQUENCE [LARGE SCALE GENOMIC DNA]</scope>
    <source>
        <strain evidence="7">AL3</strain>
        <tissue evidence="7">Liver</tissue>
    </source>
</reference>
<dbReference type="InterPro" id="IPR058586">
    <property type="entry name" value="Ajm-1"/>
</dbReference>
<feature type="compositionally biased region" description="Polar residues" evidence="5">
    <location>
        <begin position="159"/>
        <end position="169"/>
    </location>
</feature>
<evidence type="ECO:0000256" key="3">
    <source>
        <dbReference type="ARBA" id="ARBA00022833"/>
    </source>
</evidence>
<evidence type="ECO:0000256" key="4">
    <source>
        <dbReference type="PROSITE-ProRule" id="PRU00134"/>
    </source>
</evidence>
<sequence>MREESAPPENELRRYEKLPNPYDHELRFRKSTEKLHVPEWYRDRKITKPSETDISRSTSVSEHGTYTGNTTTAPYVSGKAETSLATRSDGFSRYGSASRYRFSPSSEVSKSEYSPSSDIVLPIGMFDKYKDEINEMRRSRTSLHQIAGDYRKEGDDLRYSSQPTSSFESTGGDKLDNMTHTRSNESRGYTVTSVPVEWGLSPYRDSRVVEVMDTFTPKHLEGGDLRNDNRVTLEEILDVIFREESKSSDRVLHSSGDNATSLYDDSNLDRPSIYTKNTEIMNRITRQPNEAKELLKNERLFVRCTRCHKTKELSEAKTDYVSCKNCYNYYCSRSCRLLDWPQHRDRCTFARINTLCKDVIIKVRHDVEAQRVMSKVAREGHLSKGRGSVNLRLSSADYAQNYITNGWKVFDHMDVNQLLHYNAISSLIRQRKEPSLVTLCDTYDPLEKFILSVSIIADIEQCPQTPPPVSEPLLEAKVTPHVRSPPSTLQQHRENSGDAPRSFPSDSFPTAIPTEV</sequence>
<dbReference type="GO" id="GO:0008270">
    <property type="term" value="F:zinc ion binding"/>
    <property type="evidence" value="ECO:0007669"/>
    <property type="project" value="UniProtKB-KW"/>
</dbReference>
<feature type="compositionally biased region" description="Basic and acidic residues" evidence="5">
    <location>
        <begin position="42"/>
        <end position="54"/>
    </location>
</feature>
<evidence type="ECO:0000256" key="2">
    <source>
        <dbReference type="ARBA" id="ARBA00022771"/>
    </source>
</evidence>
<feature type="compositionally biased region" description="Polar residues" evidence="5">
    <location>
        <begin position="55"/>
        <end position="74"/>
    </location>
</feature>
<dbReference type="SUPFAM" id="SSF144232">
    <property type="entry name" value="HIT/MYND zinc finger-like"/>
    <property type="match status" value="1"/>
</dbReference>
<dbReference type="Gene3D" id="6.10.140.2220">
    <property type="match status" value="1"/>
</dbReference>
<keyword evidence="2 4" id="KW-0863">Zinc-finger</keyword>
<feature type="region of interest" description="Disordered" evidence="5">
    <location>
        <begin position="466"/>
        <end position="516"/>
    </location>
</feature>
<comment type="caution">
    <text evidence="7">The sequence shown here is derived from an EMBL/GenBank/DDBJ whole genome shotgun (WGS) entry which is preliminary data.</text>
</comment>
<dbReference type="PANTHER" id="PTHR21517">
    <property type="entry name" value="APICAL JUNCTION COMPONENT 1 HOMOLOG"/>
    <property type="match status" value="1"/>
</dbReference>
<evidence type="ECO:0000259" key="6">
    <source>
        <dbReference type="PROSITE" id="PS50865"/>
    </source>
</evidence>
<keyword evidence="3" id="KW-0862">Zinc</keyword>
<dbReference type="EMBL" id="JBGFUD010004859">
    <property type="protein sequence ID" value="MFH4979948.1"/>
    <property type="molecule type" value="Genomic_DNA"/>
</dbReference>
<evidence type="ECO:0000313" key="8">
    <source>
        <dbReference type="Proteomes" id="UP001608902"/>
    </source>
</evidence>
<gene>
    <name evidence="7" type="ORF">AB6A40_006657</name>
</gene>
<evidence type="ECO:0000256" key="1">
    <source>
        <dbReference type="ARBA" id="ARBA00022723"/>
    </source>
</evidence>
<accession>A0ABD6ESE4</accession>
<feature type="region of interest" description="Disordered" evidence="5">
    <location>
        <begin position="154"/>
        <end position="188"/>
    </location>
</feature>
<dbReference type="Pfam" id="PF26649">
    <property type="entry name" value="Ajm-1"/>
    <property type="match status" value="1"/>
</dbReference>
<proteinExistence type="predicted"/>